<evidence type="ECO:0000313" key="3">
    <source>
        <dbReference type="Proteomes" id="UP001143309"/>
    </source>
</evidence>
<dbReference type="InterPro" id="IPR036514">
    <property type="entry name" value="SGNH_hydro_sf"/>
</dbReference>
<dbReference type="GO" id="GO:0006629">
    <property type="term" value="P:lipid metabolic process"/>
    <property type="evidence" value="ECO:0007669"/>
    <property type="project" value="InterPro"/>
</dbReference>
<dbReference type="InterPro" id="IPR051532">
    <property type="entry name" value="Ester_Hydrolysis_Enzymes"/>
</dbReference>
<reference evidence="2" key="1">
    <citation type="journal article" date="2014" name="Int. J. Syst. Evol. Microbiol.">
        <title>Complete genome sequence of Corynebacterium casei LMG S-19264T (=DSM 44701T), isolated from a smear-ripened cheese.</title>
        <authorList>
            <consortium name="US DOE Joint Genome Institute (JGI-PGF)"/>
            <person name="Walter F."/>
            <person name="Albersmeier A."/>
            <person name="Kalinowski J."/>
            <person name="Ruckert C."/>
        </authorList>
    </citation>
    <scope>NUCLEOTIDE SEQUENCE</scope>
    <source>
        <strain evidence="2">VKM B-2748</strain>
    </source>
</reference>
<evidence type="ECO:0000259" key="1">
    <source>
        <dbReference type="Pfam" id="PF13472"/>
    </source>
</evidence>
<dbReference type="Proteomes" id="UP001143309">
    <property type="component" value="Unassembled WGS sequence"/>
</dbReference>
<dbReference type="InterPro" id="IPR013830">
    <property type="entry name" value="SGNH_hydro"/>
</dbReference>
<dbReference type="Gene3D" id="3.40.50.1110">
    <property type="entry name" value="SGNH hydrolase"/>
    <property type="match status" value="1"/>
</dbReference>
<organism evidence="2 3">
    <name type="scientific">Methylopila turkensis</name>
    <dbReference type="NCBI Taxonomy" id="1437816"/>
    <lineage>
        <taxon>Bacteria</taxon>
        <taxon>Pseudomonadati</taxon>
        <taxon>Pseudomonadota</taxon>
        <taxon>Alphaproteobacteria</taxon>
        <taxon>Hyphomicrobiales</taxon>
        <taxon>Methylopilaceae</taxon>
        <taxon>Methylopila</taxon>
    </lineage>
</organism>
<reference evidence="2" key="2">
    <citation type="submission" date="2023-01" db="EMBL/GenBank/DDBJ databases">
        <authorList>
            <person name="Sun Q."/>
            <person name="Evtushenko L."/>
        </authorList>
    </citation>
    <scope>NUCLEOTIDE SEQUENCE</scope>
    <source>
        <strain evidence="2">VKM B-2748</strain>
    </source>
</reference>
<dbReference type="Pfam" id="PF13472">
    <property type="entry name" value="Lipase_GDSL_2"/>
    <property type="match status" value="1"/>
</dbReference>
<dbReference type="SUPFAM" id="SSF52266">
    <property type="entry name" value="SGNH hydrolase"/>
    <property type="match status" value="1"/>
</dbReference>
<comment type="caution">
    <text evidence="2">The sequence shown here is derived from an EMBL/GenBank/DDBJ whole genome shotgun (WGS) entry which is preliminary data.</text>
</comment>
<dbReference type="PANTHER" id="PTHR30383:SF24">
    <property type="entry name" value="THIOESTERASE 1_PROTEASE 1_LYSOPHOSPHOLIPASE L1"/>
    <property type="match status" value="1"/>
</dbReference>
<dbReference type="EMBL" id="BSFL01000005">
    <property type="protein sequence ID" value="GLK81872.1"/>
    <property type="molecule type" value="Genomic_DNA"/>
</dbReference>
<name>A0A9W6JRE4_9HYPH</name>
<feature type="domain" description="SGNH hydrolase-type esterase" evidence="1">
    <location>
        <begin position="62"/>
        <end position="220"/>
    </location>
</feature>
<dbReference type="AlphaFoldDB" id="A0A9W6JRE4"/>
<gene>
    <name evidence="2" type="ORF">GCM10008174_36130</name>
</gene>
<protein>
    <submittedName>
        <fullName evidence="2">Arylesterase</fullName>
    </submittedName>
</protein>
<dbReference type="CDD" id="cd01822">
    <property type="entry name" value="Lysophospholipase_L1_like"/>
    <property type="match status" value="1"/>
</dbReference>
<sequence length="244" mass="26213">MKPWAFQKTAPVRRNIGSDSDANAARQPSRRAVTALTVAALASVILRSGPAAAQSRPIRLVALGDSLTAGYGLGPREGFAPRLETALRARSHDVRVANAGVSGDTAEAGAQRVDWSVPDGTDGVIVELGANDMLRGLDPARTRAALTRILDRLKQRNIPAMLAGMRASPNLGADYVRRFDSIYPDLARERGLVLYPFFLEGVVGDRTLNLQDGIHPTARGIDIVVEKITPSVERFLAEIAARRS</sequence>
<dbReference type="PROSITE" id="PS01098">
    <property type="entry name" value="LIPASE_GDSL_SER"/>
    <property type="match status" value="1"/>
</dbReference>
<evidence type="ECO:0000313" key="2">
    <source>
        <dbReference type="EMBL" id="GLK81872.1"/>
    </source>
</evidence>
<keyword evidence="3" id="KW-1185">Reference proteome</keyword>
<proteinExistence type="predicted"/>
<dbReference type="GO" id="GO:0004622">
    <property type="term" value="F:phosphatidylcholine lysophospholipase activity"/>
    <property type="evidence" value="ECO:0007669"/>
    <property type="project" value="TreeGrafter"/>
</dbReference>
<dbReference type="PANTHER" id="PTHR30383">
    <property type="entry name" value="THIOESTERASE 1/PROTEASE 1/LYSOPHOSPHOLIPASE L1"/>
    <property type="match status" value="1"/>
</dbReference>
<dbReference type="InterPro" id="IPR008265">
    <property type="entry name" value="Lipase_GDSL_AS"/>
</dbReference>
<accession>A0A9W6JRE4</accession>